<protein>
    <submittedName>
        <fullName evidence="1">Uncharacterized protein</fullName>
    </submittedName>
</protein>
<dbReference type="AlphaFoldDB" id="A0A5N6U6R4"/>
<evidence type="ECO:0000313" key="1">
    <source>
        <dbReference type="EMBL" id="KAE8154296.1"/>
    </source>
</evidence>
<keyword evidence="2" id="KW-1185">Reference proteome</keyword>
<dbReference type="PROSITE" id="PS51257">
    <property type="entry name" value="PROKAR_LIPOPROTEIN"/>
    <property type="match status" value="1"/>
</dbReference>
<gene>
    <name evidence="1" type="ORF">BDV25DRAFT_172355</name>
</gene>
<organism evidence="1 2">
    <name type="scientific">Aspergillus avenaceus</name>
    <dbReference type="NCBI Taxonomy" id="36643"/>
    <lineage>
        <taxon>Eukaryota</taxon>
        <taxon>Fungi</taxon>
        <taxon>Dikarya</taxon>
        <taxon>Ascomycota</taxon>
        <taxon>Pezizomycotina</taxon>
        <taxon>Eurotiomycetes</taxon>
        <taxon>Eurotiomycetidae</taxon>
        <taxon>Eurotiales</taxon>
        <taxon>Aspergillaceae</taxon>
        <taxon>Aspergillus</taxon>
        <taxon>Aspergillus subgen. Circumdati</taxon>
    </lineage>
</organism>
<name>A0A5N6U6R4_ASPAV</name>
<proteinExistence type="predicted"/>
<dbReference type="EMBL" id="ML742030">
    <property type="protein sequence ID" value="KAE8154296.1"/>
    <property type="molecule type" value="Genomic_DNA"/>
</dbReference>
<dbReference type="Proteomes" id="UP000325780">
    <property type="component" value="Unassembled WGS sequence"/>
</dbReference>
<accession>A0A5N6U6R4</accession>
<sequence length="502" mass="55201">MDPAECRQAYTKTFQDQTSGTGLPAFVACRCGGELWGRNDRPELHLATVMGHTLMHYGGENHCGPCIKTGTIMLFRAWLLSSSEDRELIALTYTAVNECVSRRHILTANQNEIAHEASMDCPRPCRQRALAWCQGMGIPGMAFDLLDGVAGDLTGSLRDDMTALCDSPGVNMPPEYASLHPYLRGLATLYCYIADVGPGCTTGHAVPITHRPVRKVMYPSLDAYVRERLADGYWMALDAGVDSPTADDFYFNIDSVTLKEYAIDTVCAFDTFTHERALKEDALYGACDYERNREHEPQTSPPSAYQDIIYSAGYVGLSSFVWGAKVHLDVLRGQATHSPSPPPDHWYARVWHDALLGQSTPGVLYQCTIAGKTSGISIGDRKFTGCEPECSCPKRYHDYGLGATISWTREAWCGLPCSSKPFDVWMFGAFVDAMRSTRRCGEGRPSPVTDLKASAARPMQKACIGDLAQVRCQIVHLLVWCAIDKQSAAPRPGIGTLCQDHS</sequence>
<evidence type="ECO:0000313" key="2">
    <source>
        <dbReference type="Proteomes" id="UP000325780"/>
    </source>
</evidence>
<reference evidence="1 2" key="1">
    <citation type="submission" date="2019-04" db="EMBL/GenBank/DDBJ databases">
        <title>Friends and foes A comparative genomics study of 23 Aspergillus species from section Flavi.</title>
        <authorList>
            <consortium name="DOE Joint Genome Institute"/>
            <person name="Kjaerbolling I."/>
            <person name="Vesth T."/>
            <person name="Frisvad J.C."/>
            <person name="Nybo J.L."/>
            <person name="Theobald S."/>
            <person name="Kildgaard S."/>
            <person name="Isbrandt T."/>
            <person name="Kuo A."/>
            <person name="Sato A."/>
            <person name="Lyhne E.K."/>
            <person name="Kogle M.E."/>
            <person name="Wiebenga A."/>
            <person name="Kun R.S."/>
            <person name="Lubbers R.J."/>
            <person name="Makela M.R."/>
            <person name="Barry K."/>
            <person name="Chovatia M."/>
            <person name="Clum A."/>
            <person name="Daum C."/>
            <person name="Haridas S."/>
            <person name="He G."/>
            <person name="LaButti K."/>
            <person name="Lipzen A."/>
            <person name="Mondo S."/>
            <person name="Riley R."/>
            <person name="Salamov A."/>
            <person name="Simmons B.A."/>
            <person name="Magnuson J.K."/>
            <person name="Henrissat B."/>
            <person name="Mortensen U.H."/>
            <person name="Larsen T.O."/>
            <person name="Devries R.P."/>
            <person name="Grigoriev I.V."/>
            <person name="Machida M."/>
            <person name="Baker S.E."/>
            <person name="Andersen M.R."/>
        </authorList>
    </citation>
    <scope>NUCLEOTIDE SEQUENCE [LARGE SCALE GENOMIC DNA]</scope>
    <source>
        <strain evidence="1 2">IBT 18842</strain>
    </source>
</reference>
<dbReference type="OrthoDB" id="4479825at2759"/>